<proteinExistence type="predicted"/>
<evidence type="ECO:0000313" key="2">
    <source>
        <dbReference type="Proteomes" id="UP001732700"/>
    </source>
</evidence>
<sequence length="427" mass="44334">MEIATPPPPPPPPQEFRFDSALLDDAYHADSSPSRNPFAFAPADDANPFLATALTAPPSPNPFGLLPPDDAAGGDPFDLFQHFASAPASPARVAAIYAQFSGVHDDGADRDDDKQDDSFQPRASYSTRTVASAVPFDWEERPGKPKHGYASIGATVAGGDGEAADFDFGVLLDRGAQKAPALTTSDQLFDEGKIRPLKPPPRLLDSGSVGSSPRSARSARSAMWSPRLRGIGGPGPDFDPFAAAMANASKAPALSPLGAGADAAIDAGTDTVPMSPEPVASPRSVPPTASNSGGRKKWRLSDLLLFRRLSAKGRASGNISREPVFKYSPVQHLGMPVEKTAAEPVGVGGDASAIGNKQKQQQRKYVDAAPGAGDGSSGMAAARQKHSLMGCVRLNPGLHRLAKGLNVSSTSHFGRHAGAARSAAMHG</sequence>
<protein>
    <submittedName>
        <fullName evidence="1">Uncharacterized protein</fullName>
    </submittedName>
</protein>
<accession>A0ACD5ZLS4</accession>
<keyword evidence="2" id="KW-1185">Reference proteome</keyword>
<evidence type="ECO:0000313" key="1">
    <source>
        <dbReference type="EnsemblPlants" id="AVESA.00010b.r2.6DG1176800.1.CDS.1"/>
    </source>
</evidence>
<dbReference type="EnsemblPlants" id="AVESA.00010b.r2.6DG1176800.1">
    <property type="protein sequence ID" value="AVESA.00010b.r2.6DG1176800.1.CDS.1"/>
    <property type="gene ID" value="AVESA.00010b.r2.6DG1176800"/>
</dbReference>
<organism evidence="1 2">
    <name type="scientific">Avena sativa</name>
    <name type="common">Oat</name>
    <dbReference type="NCBI Taxonomy" id="4498"/>
    <lineage>
        <taxon>Eukaryota</taxon>
        <taxon>Viridiplantae</taxon>
        <taxon>Streptophyta</taxon>
        <taxon>Embryophyta</taxon>
        <taxon>Tracheophyta</taxon>
        <taxon>Spermatophyta</taxon>
        <taxon>Magnoliopsida</taxon>
        <taxon>Liliopsida</taxon>
        <taxon>Poales</taxon>
        <taxon>Poaceae</taxon>
        <taxon>BOP clade</taxon>
        <taxon>Pooideae</taxon>
        <taxon>Poodae</taxon>
        <taxon>Poeae</taxon>
        <taxon>Poeae Chloroplast Group 1 (Aveneae type)</taxon>
        <taxon>Aveninae</taxon>
        <taxon>Avena</taxon>
    </lineage>
</organism>
<reference evidence="1" key="2">
    <citation type="submission" date="2025-09" db="UniProtKB">
        <authorList>
            <consortium name="EnsemblPlants"/>
        </authorList>
    </citation>
    <scope>IDENTIFICATION</scope>
</reference>
<reference evidence="1" key="1">
    <citation type="submission" date="2021-05" db="EMBL/GenBank/DDBJ databases">
        <authorList>
            <person name="Scholz U."/>
            <person name="Mascher M."/>
            <person name="Fiebig A."/>
        </authorList>
    </citation>
    <scope>NUCLEOTIDE SEQUENCE [LARGE SCALE GENOMIC DNA]</scope>
</reference>
<dbReference type="Proteomes" id="UP001732700">
    <property type="component" value="Chromosome 6D"/>
</dbReference>
<name>A0ACD5ZLS4_AVESA</name>